<dbReference type="Gene3D" id="1.10.1450.10">
    <property type="entry name" value="Tetraspanin"/>
    <property type="match status" value="1"/>
</dbReference>
<sequence length="275" mass="31009">MQNKRRVGPRPASPEDPSKCIKYTLFFMNVFFWLAAVLILAVGVYIMVEKKDAYQNLSDLSFDPAVLFVILGGTLFLITFLGCLGALRENTCMLCCYASIIGVLLLIEVACGVLGFVFRNMLQTRIEDKLKKAIVLYRDNPDLQLVIETTQTEFTCCGINSYTDWQANIYFNCSSKGPEACGVPRTCCKTEEERINSQCGFGVGKMEDIERDEKIYKIGCLTTAVEWFQNNLITIGVVSFGILFLQILTIWLATTLRGQVADIKATFNDPRYNRR</sequence>
<gene>
    <name evidence="7" type="ORF">PEVE_00022444</name>
</gene>
<dbReference type="PANTHER" id="PTHR19282:SF431">
    <property type="entry name" value="TETRASPANIN 26A, ISOFORM B-RELATED"/>
    <property type="match status" value="1"/>
</dbReference>
<organism evidence="7 8">
    <name type="scientific">Porites evermanni</name>
    <dbReference type="NCBI Taxonomy" id="104178"/>
    <lineage>
        <taxon>Eukaryota</taxon>
        <taxon>Metazoa</taxon>
        <taxon>Cnidaria</taxon>
        <taxon>Anthozoa</taxon>
        <taxon>Hexacorallia</taxon>
        <taxon>Scleractinia</taxon>
        <taxon>Fungiina</taxon>
        <taxon>Poritidae</taxon>
        <taxon>Porites</taxon>
    </lineage>
</organism>
<comment type="caution">
    <text evidence="7">The sequence shown here is derived from an EMBL/GenBank/DDBJ whole genome shotgun (WGS) entry which is preliminary data.</text>
</comment>
<evidence type="ECO:0000256" key="3">
    <source>
        <dbReference type="ARBA" id="ARBA00022692"/>
    </source>
</evidence>
<evidence type="ECO:0000256" key="2">
    <source>
        <dbReference type="ARBA" id="ARBA00006840"/>
    </source>
</evidence>
<dbReference type="SUPFAM" id="SSF48652">
    <property type="entry name" value="Tetraspanin"/>
    <property type="match status" value="1"/>
</dbReference>
<feature type="transmembrane region" description="Helical" evidence="6">
    <location>
        <begin position="21"/>
        <end position="46"/>
    </location>
</feature>
<comment type="subcellular location">
    <subcellularLocation>
        <location evidence="1 6">Membrane</location>
        <topology evidence="1 6">Multi-pass membrane protein</topology>
    </subcellularLocation>
</comment>
<evidence type="ECO:0000313" key="8">
    <source>
        <dbReference type="Proteomes" id="UP001159427"/>
    </source>
</evidence>
<evidence type="ECO:0000256" key="6">
    <source>
        <dbReference type="RuleBase" id="RU361218"/>
    </source>
</evidence>
<dbReference type="PIRSF" id="PIRSF002419">
    <property type="entry name" value="Tetraspanin"/>
    <property type="match status" value="1"/>
</dbReference>
<evidence type="ECO:0000313" key="7">
    <source>
        <dbReference type="EMBL" id="CAH3013820.1"/>
    </source>
</evidence>
<dbReference type="InterPro" id="IPR008952">
    <property type="entry name" value="Tetraspanin_EC2_sf"/>
</dbReference>
<keyword evidence="3 6" id="KW-0812">Transmembrane</keyword>
<dbReference type="InterPro" id="IPR000301">
    <property type="entry name" value="Tetraspanin_animals"/>
</dbReference>
<feature type="transmembrane region" description="Helical" evidence="6">
    <location>
        <begin position="66"/>
        <end position="87"/>
    </location>
</feature>
<dbReference type="PANTHER" id="PTHR19282">
    <property type="entry name" value="TETRASPANIN"/>
    <property type="match status" value="1"/>
</dbReference>
<keyword evidence="4 6" id="KW-1133">Transmembrane helix</keyword>
<evidence type="ECO:0000256" key="1">
    <source>
        <dbReference type="ARBA" id="ARBA00004141"/>
    </source>
</evidence>
<reference evidence="7 8" key="1">
    <citation type="submission" date="2022-05" db="EMBL/GenBank/DDBJ databases">
        <authorList>
            <consortium name="Genoscope - CEA"/>
            <person name="William W."/>
        </authorList>
    </citation>
    <scope>NUCLEOTIDE SEQUENCE [LARGE SCALE GENOMIC DNA]</scope>
</reference>
<feature type="transmembrane region" description="Helical" evidence="6">
    <location>
        <begin position="232"/>
        <end position="254"/>
    </location>
</feature>
<feature type="transmembrane region" description="Helical" evidence="6">
    <location>
        <begin position="94"/>
        <end position="118"/>
    </location>
</feature>
<dbReference type="Proteomes" id="UP001159427">
    <property type="component" value="Unassembled WGS sequence"/>
</dbReference>
<name>A0ABN8LEB6_9CNID</name>
<keyword evidence="5 6" id="KW-0472">Membrane</keyword>
<proteinExistence type="inferred from homology"/>
<dbReference type="Pfam" id="PF00335">
    <property type="entry name" value="Tetraspanin"/>
    <property type="match status" value="1"/>
</dbReference>
<protein>
    <recommendedName>
        <fullName evidence="6">Tetraspanin</fullName>
    </recommendedName>
</protein>
<keyword evidence="8" id="KW-1185">Reference proteome</keyword>
<evidence type="ECO:0000256" key="4">
    <source>
        <dbReference type="ARBA" id="ARBA00022989"/>
    </source>
</evidence>
<dbReference type="EMBL" id="CALNXI010000003">
    <property type="protein sequence ID" value="CAH3013820.1"/>
    <property type="molecule type" value="Genomic_DNA"/>
</dbReference>
<comment type="similarity">
    <text evidence="2 6">Belongs to the tetraspanin (TM4SF) family.</text>
</comment>
<evidence type="ECO:0000256" key="5">
    <source>
        <dbReference type="ARBA" id="ARBA00023136"/>
    </source>
</evidence>
<dbReference type="PRINTS" id="PR00259">
    <property type="entry name" value="TMFOUR"/>
</dbReference>
<accession>A0ABN8LEB6</accession>
<dbReference type="InterPro" id="IPR018499">
    <property type="entry name" value="Tetraspanin/Peripherin"/>
</dbReference>